<dbReference type="Proteomes" id="UP000245133">
    <property type="component" value="Unassembled WGS sequence"/>
</dbReference>
<evidence type="ECO:0000313" key="2">
    <source>
        <dbReference type="Proteomes" id="UP000245133"/>
    </source>
</evidence>
<dbReference type="AlphaFoldDB" id="A0A2P2E5J2"/>
<accession>A0A2P2E5J2</accession>
<proteinExistence type="predicted"/>
<gene>
    <name evidence="1" type="ORF">LPTSP4_36750</name>
</gene>
<comment type="caution">
    <text evidence="1">The sequence shown here is derived from an EMBL/GenBank/DDBJ whole genome shotgun (WGS) entry which is preliminary data.</text>
</comment>
<sequence>MEIIRIFKKTRFLLFIISEISCIQSFELAQDQFNLKQANFRYQNEATIIYDKSYLNSDLKKNLYFRYRFLPFLIPYYESIPIYELTSSHKVIIHYDEELFKKLKNQNFNVNLVEDPFYTSELNLFYTNPENSDEVYFPTIILMINSTTFHHRLTTSRGMRLFIIMRFSIFTRSGEEVAFCQKHLFQNIFSNDFFLDYILLDNSPFLKDLNGFNYTNNDNIIYLKINECKKELFNAI</sequence>
<name>A0A2P2E5J2_9LEPT</name>
<reference evidence="1 2" key="1">
    <citation type="submission" date="2018-02" db="EMBL/GenBank/DDBJ databases">
        <title>Novel Leptospira species isolated from soil and water in Japan.</title>
        <authorList>
            <person name="Nakao R."/>
            <person name="Masuzawa T."/>
        </authorList>
    </citation>
    <scope>NUCLEOTIDE SEQUENCE [LARGE SCALE GENOMIC DNA]</scope>
    <source>
        <strain evidence="1 2">YH101</strain>
    </source>
</reference>
<dbReference type="RefSeq" id="WP_108978539.1">
    <property type="nucleotide sequence ID" value="NZ_BFBB01000015.1"/>
</dbReference>
<evidence type="ECO:0000313" key="1">
    <source>
        <dbReference type="EMBL" id="GBF52137.1"/>
    </source>
</evidence>
<dbReference type="OrthoDB" id="346167at2"/>
<organism evidence="1 2">
    <name type="scientific">Leptospira ryugenii</name>
    <dbReference type="NCBI Taxonomy" id="1917863"/>
    <lineage>
        <taxon>Bacteria</taxon>
        <taxon>Pseudomonadati</taxon>
        <taxon>Spirochaetota</taxon>
        <taxon>Spirochaetia</taxon>
        <taxon>Leptospirales</taxon>
        <taxon>Leptospiraceae</taxon>
        <taxon>Leptospira</taxon>
    </lineage>
</organism>
<keyword evidence="2" id="KW-1185">Reference proteome</keyword>
<protein>
    <submittedName>
        <fullName evidence="1">Uncharacterized protein</fullName>
    </submittedName>
</protein>
<dbReference type="EMBL" id="BFBB01000015">
    <property type="protein sequence ID" value="GBF52137.1"/>
    <property type="molecule type" value="Genomic_DNA"/>
</dbReference>